<evidence type="ECO:0000313" key="3">
    <source>
        <dbReference type="Proteomes" id="UP001460270"/>
    </source>
</evidence>
<comment type="caution">
    <text evidence="2">The sequence shown here is derived from an EMBL/GenBank/DDBJ whole genome shotgun (WGS) entry which is preliminary data.</text>
</comment>
<keyword evidence="1" id="KW-0812">Transmembrane</keyword>
<keyword evidence="3" id="KW-1185">Reference proteome</keyword>
<keyword evidence="1" id="KW-0472">Membrane</keyword>
<dbReference type="AlphaFoldDB" id="A0AAW0NA45"/>
<gene>
    <name evidence="2" type="ORF">WMY93_026681</name>
</gene>
<sequence>MSWGMRNRCVEISALSPLVLLCSAWICALSLGFTTESPRRTPPAGNAFRVTLHSLAPVLYLPTPFHSSSLCLFYVAAAVRLFSCAIRQPADRSHILAFLRTVAASVTEIQASDLYWISHAFQRMDPD</sequence>
<evidence type="ECO:0000256" key="1">
    <source>
        <dbReference type="SAM" id="Phobius"/>
    </source>
</evidence>
<proteinExistence type="predicted"/>
<feature type="transmembrane region" description="Helical" evidence="1">
    <location>
        <begin position="58"/>
        <end position="82"/>
    </location>
</feature>
<protein>
    <recommendedName>
        <fullName evidence="4">Secreted protein</fullName>
    </recommendedName>
</protein>
<dbReference type="EMBL" id="JBBPFD010000019">
    <property type="protein sequence ID" value="KAK7887060.1"/>
    <property type="molecule type" value="Genomic_DNA"/>
</dbReference>
<evidence type="ECO:0008006" key="4">
    <source>
        <dbReference type="Google" id="ProtNLM"/>
    </source>
</evidence>
<keyword evidence="1" id="KW-1133">Transmembrane helix</keyword>
<dbReference type="Proteomes" id="UP001460270">
    <property type="component" value="Unassembled WGS sequence"/>
</dbReference>
<accession>A0AAW0NA45</accession>
<name>A0AAW0NA45_9GOBI</name>
<evidence type="ECO:0000313" key="2">
    <source>
        <dbReference type="EMBL" id="KAK7887060.1"/>
    </source>
</evidence>
<reference evidence="3" key="1">
    <citation type="submission" date="2024-04" db="EMBL/GenBank/DDBJ databases">
        <title>Salinicola lusitanus LLJ914,a marine bacterium isolated from the Okinawa Trough.</title>
        <authorList>
            <person name="Li J."/>
        </authorList>
    </citation>
    <scope>NUCLEOTIDE SEQUENCE [LARGE SCALE GENOMIC DNA]</scope>
</reference>
<organism evidence="2 3">
    <name type="scientific">Mugilogobius chulae</name>
    <name type="common">yellowstripe goby</name>
    <dbReference type="NCBI Taxonomy" id="88201"/>
    <lineage>
        <taxon>Eukaryota</taxon>
        <taxon>Metazoa</taxon>
        <taxon>Chordata</taxon>
        <taxon>Craniata</taxon>
        <taxon>Vertebrata</taxon>
        <taxon>Euteleostomi</taxon>
        <taxon>Actinopterygii</taxon>
        <taxon>Neopterygii</taxon>
        <taxon>Teleostei</taxon>
        <taxon>Neoteleostei</taxon>
        <taxon>Acanthomorphata</taxon>
        <taxon>Gobiaria</taxon>
        <taxon>Gobiiformes</taxon>
        <taxon>Gobioidei</taxon>
        <taxon>Gobiidae</taxon>
        <taxon>Gobionellinae</taxon>
        <taxon>Mugilogobius</taxon>
    </lineage>
</organism>